<reference evidence="1 2" key="1">
    <citation type="submission" date="2019-10" db="EMBL/GenBank/DDBJ databases">
        <title>Nonomuraea sp. nov., isolated from Phyllanthus amarus.</title>
        <authorList>
            <person name="Klykleung N."/>
            <person name="Tanasupawat S."/>
        </authorList>
    </citation>
    <scope>NUCLEOTIDE SEQUENCE [LARGE SCALE GENOMIC DNA]</scope>
    <source>
        <strain evidence="1 2">PA1-10</strain>
    </source>
</reference>
<comment type="caution">
    <text evidence="1">The sequence shown here is derived from an EMBL/GenBank/DDBJ whole genome shotgun (WGS) entry which is preliminary data.</text>
</comment>
<proteinExistence type="predicted"/>
<dbReference type="CDD" id="cd00090">
    <property type="entry name" value="HTH_ARSR"/>
    <property type="match status" value="1"/>
</dbReference>
<keyword evidence="2" id="KW-1185">Reference proteome</keyword>
<dbReference type="PANTHER" id="PTHR43252">
    <property type="entry name" value="TRANSCRIPTIONAL REGULATOR YQJI"/>
    <property type="match status" value="1"/>
</dbReference>
<dbReference type="AlphaFoldDB" id="A0A5C4WUG5"/>
<dbReference type="PANTHER" id="PTHR43252:SF2">
    <property type="entry name" value="TRANSCRIPTION REGULATOR, PADR-LIKE FAMILY"/>
    <property type="match status" value="1"/>
</dbReference>
<dbReference type="InterPro" id="IPR005149">
    <property type="entry name" value="Tscrpt_reg_PadR_N"/>
</dbReference>
<dbReference type="Pfam" id="PF03551">
    <property type="entry name" value="PadR"/>
    <property type="match status" value="1"/>
</dbReference>
<dbReference type="Proteomes" id="UP000312512">
    <property type="component" value="Unassembled WGS sequence"/>
</dbReference>
<protein>
    <submittedName>
        <fullName evidence="1">Uncharacterized protein</fullName>
    </submittedName>
</protein>
<evidence type="ECO:0000313" key="1">
    <source>
        <dbReference type="EMBL" id="KAB8197160.1"/>
    </source>
</evidence>
<dbReference type="EMBL" id="VDLX02000001">
    <property type="protein sequence ID" value="KAB8197160.1"/>
    <property type="molecule type" value="Genomic_DNA"/>
</dbReference>
<organism evidence="1 2">
    <name type="scientific">Nonomuraea phyllanthi</name>
    <dbReference type="NCBI Taxonomy" id="2219224"/>
    <lineage>
        <taxon>Bacteria</taxon>
        <taxon>Bacillati</taxon>
        <taxon>Actinomycetota</taxon>
        <taxon>Actinomycetes</taxon>
        <taxon>Streptosporangiales</taxon>
        <taxon>Streptosporangiaceae</taxon>
        <taxon>Nonomuraea</taxon>
    </lineage>
</organism>
<dbReference type="Gene3D" id="1.10.10.10">
    <property type="entry name" value="Winged helix-like DNA-binding domain superfamily/Winged helix DNA-binding domain"/>
    <property type="match status" value="1"/>
</dbReference>
<dbReference type="OrthoDB" id="8443918at2"/>
<accession>A0A5P9YLG9</accession>
<dbReference type="InterPro" id="IPR036390">
    <property type="entry name" value="WH_DNA-bd_sf"/>
</dbReference>
<accession>A0A5C4WUG5</accession>
<evidence type="ECO:0000313" key="2">
    <source>
        <dbReference type="Proteomes" id="UP000312512"/>
    </source>
</evidence>
<dbReference type="InterPro" id="IPR011991">
    <property type="entry name" value="ArsR-like_HTH"/>
</dbReference>
<gene>
    <name evidence="1" type="ORF">FH608_000895</name>
</gene>
<dbReference type="InterPro" id="IPR036388">
    <property type="entry name" value="WH-like_DNA-bd_sf"/>
</dbReference>
<sequence>MRGAQGRGHGRADAPRCARDQRRRSFVHGDQLMGVDSLLKFEYKLVHMSSSTRVLILGALLDGPMNGYGVRRRLEVMGADQWANVAFGSIYHGLGKMADEGLVEVVEAGRGGKVVYELTEQGRQEFHRLLLTAWHEVSPIVDPFQVAVTFIDRLEKQEILDALHGRMRQLRMNVDTIGHIFGVKQRYGAPRHVDENLRLTRAMFQAQLDWVEHAIERVEADELP</sequence>
<dbReference type="SUPFAM" id="SSF46785">
    <property type="entry name" value="Winged helix' DNA-binding domain"/>
    <property type="match status" value="1"/>
</dbReference>
<name>A0A5C4WUG5_9ACTN</name>